<keyword evidence="5" id="KW-1185">Reference proteome</keyword>
<accession>A0A154W2D8</accession>
<comment type="function">
    <text evidence="3">Required for maturation of urease via the functional incorporation of the urease nickel metallocenter.</text>
</comment>
<evidence type="ECO:0000256" key="3">
    <source>
        <dbReference type="HAMAP-Rule" id="MF_01384"/>
    </source>
</evidence>
<gene>
    <name evidence="3" type="primary">ureD</name>
    <name evidence="4" type="ORF">AUP43_09690</name>
</gene>
<evidence type="ECO:0000256" key="2">
    <source>
        <dbReference type="ARBA" id="ARBA00023186"/>
    </source>
</evidence>
<comment type="caution">
    <text evidence="4">The sequence shown here is derived from an EMBL/GenBank/DDBJ whole genome shotgun (WGS) entry which is preliminary data.</text>
</comment>
<dbReference type="PANTHER" id="PTHR33643">
    <property type="entry name" value="UREASE ACCESSORY PROTEIN D"/>
    <property type="match status" value="1"/>
</dbReference>
<comment type="subcellular location">
    <subcellularLocation>
        <location evidence="3">Cytoplasm</location>
    </subcellularLocation>
</comment>
<comment type="subunit">
    <text evidence="3">UreD, UreF and UreG form a complex that acts as a GTP-hydrolysis-dependent molecular chaperone, activating the urease apoprotein by helping to assemble the nickel containing metallocenter of UreC. The UreE protein probably delivers the nickel.</text>
</comment>
<comment type="similarity">
    <text evidence="1 3">Belongs to the UreD family.</text>
</comment>
<dbReference type="GO" id="GO:0005737">
    <property type="term" value="C:cytoplasm"/>
    <property type="evidence" value="ECO:0007669"/>
    <property type="project" value="UniProtKB-SubCell"/>
</dbReference>
<keyword evidence="3" id="KW-0963">Cytoplasm</keyword>
<dbReference type="Proteomes" id="UP000076400">
    <property type="component" value="Unassembled WGS sequence"/>
</dbReference>
<reference evidence="4 5" key="1">
    <citation type="submission" date="2015-12" db="EMBL/GenBank/DDBJ databases">
        <title>Genome sequence of Oceanibaculum pacificum MCCC 1A02656.</title>
        <authorList>
            <person name="Lu L."/>
            <person name="Lai Q."/>
            <person name="Shao Z."/>
            <person name="Qian P."/>
        </authorList>
    </citation>
    <scope>NUCLEOTIDE SEQUENCE [LARGE SCALE GENOMIC DNA]</scope>
    <source>
        <strain evidence="4 5">MCCC 1A02656</strain>
    </source>
</reference>
<evidence type="ECO:0000313" key="4">
    <source>
        <dbReference type="EMBL" id="KZD07792.1"/>
    </source>
</evidence>
<dbReference type="HAMAP" id="MF_01384">
    <property type="entry name" value="UreD"/>
    <property type="match status" value="1"/>
</dbReference>
<sequence>MFDGFLRSDPASTLQRLRGRVELTVKREAGRSRIDRLYQEGSAKARLPRTESDHLEAILINTGGGMTGGDRLHMRVGAGDGTSVVATSQAAEKIYRAVQGAALMETRLEVGAAARLDWLPQETILFQGGRFGRRLEADIAADGTLLIAESIVFGRTARGERVTEGGFADRWRIRRAGRLIFADAIRLDGDIDALLDRPALGGGGKAIAALLYVAADSHARLDEMRDAIARHPQVEGGASAWNGFLHLRLVSRTGFALRAALVDLLQILRGRPMPRAWMC</sequence>
<dbReference type="AlphaFoldDB" id="A0A154W2D8"/>
<dbReference type="InterPro" id="IPR002669">
    <property type="entry name" value="UreD"/>
</dbReference>
<keyword evidence="2 3" id="KW-0143">Chaperone</keyword>
<evidence type="ECO:0000313" key="5">
    <source>
        <dbReference type="Proteomes" id="UP000076400"/>
    </source>
</evidence>
<organism evidence="4 5">
    <name type="scientific">Oceanibaculum pacificum</name>
    <dbReference type="NCBI Taxonomy" id="580166"/>
    <lineage>
        <taxon>Bacteria</taxon>
        <taxon>Pseudomonadati</taxon>
        <taxon>Pseudomonadota</taxon>
        <taxon>Alphaproteobacteria</taxon>
        <taxon>Rhodospirillales</taxon>
        <taxon>Oceanibaculaceae</taxon>
        <taxon>Oceanibaculum</taxon>
    </lineage>
</organism>
<dbReference type="RefSeq" id="WP_067556551.1">
    <property type="nucleotide sequence ID" value="NZ_LPXN01000112.1"/>
</dbReference>
<evidence type="ECO:0000256" key="1">
    <source>
        <dbReference type="ARBA" id="ARBA00007177"/>
    </source>
</evidence>
<name>A0A154W2D8_9PROT</name>
<dbReference type="OrthoDB" id="9798842at2"/>
<keyword evidence="3" id="KW-0996">Nickel insertion</keyword>
<dbReference type="Pfam" id="PF01774">
    <property type="entry name" value="UreD"/>
    <property type="match status" value="1"/>
</dbReference>
<dbReference type="EMBL" id="LPXN01000112">
    <property type="protein sequence ID" value="KZD07792.1"/>
    <property type="molecule type" value="Genomic_DNA"/>
</dbReference>
<dbReference type="PANTHER" id="PTHR33643:SF1">
    <property type="entry name" value="UREASE ACCESSORY PROTEIN D"/>
    <property type="match status" value="1"/>
</dbReference>
<dbReference type="STRING" id="580166.AUP43_09690"/>
<proteinExistence type="inferred from homology"/>
<protein>
    <recommendedName>
        <fullName evidence="3">Urease accessory protein UreD</fullName>
    </recommendedName>
</protein>
<dbReference type="GO" id="GO:0016151">
    <property type="term" value="F:nickel cation binding"/>
    <property type="evidence" value="ECO:0007669"/>
    <property type="project" value="UniProtKB-UniRule"/>
</dbReference>